<dbReference type="AlphaFoldDB" id="A0A7U4DPZ0"/>
<dbReference type="RefSeq" id="WP_015722922.1">
    <property type="nucleotide sequence ID" value="NC_014972.1"/>
</dbReference>
<feature type="domain" description="Bacteriophage phiJL001 Gp84 C-terminal" evidence="1">
    <location>
        <begin position="187"/>
        <end position="257"/>
    </location>
</feature>
<protein>
    <recommendedName>
        <fullName evidence="1">Bacteriophage phiJL001 Gp84 C-terminal domain-containing protein</fullName>
    </recommendedName>
</protein>
<evidence type="ECO:0000313" key="4">
    <source>
        <dbReference type="Proteomes" id="UP000006365"/>
    </source>
</evidence>
<evidence type="ECO:0000313" key="3">
    <source>
        <dbReference type="EMBL" id="ADW18564.1"/>
    </source>
</evidence>
<dbReference type="InterPro" id="IPR018964">
    <property type="entry name" value="Phage_phiJL001_Gp84_C"/>
</dbReference>
<dbReference type="EMBL" id="CP002364">
    <property type="protein sequence ID" value="ADW18564.1"/>
    <property type="molecule type" value="Genomic_DNA"/>
</dbReference>
<reference evidence="3 4" key="1">
    <citation type="journal article" date="2011" name="Stand. Genomic Sci.">
        <title>Complete genome sequence of Desulfobulbus propionicus type strain (1pr3).</title>
        <authorList>
            <person name="Pagani I."/>
            <person name="Lapidus A."/>
            <person name="Nolan M."/>
            <person name="Lucas S."/>
            <person name="Hammon N."/>
            <person name="Deshpande S."/>
            <person name="Cheng J.F."/>
            <person name="Chertkov O."/>
            <person name="Davenport K."/>
            <person name="Tapia R."/>
            <person name="Han C."/>
            <person name="Goodwin L."/>
            <person name="Pitluck S."/>
            <person name="Liolios K."/>
            <person name="Mavromatis K."/>
            <person name="Ivanova N."/>
            <person name="Mikhailova N."/>
            <person name="Pati A."/>
            <person name="Chen A."/>
            <person name="Palaniappan K."/>
            <person name="Land M."/>
            <person name="Hauser L."/>
            <person name="Chang Y.J."/>
            <person name="Jeffries C.D."/>
            <person name="Detter J.C."/>
            <person name="Brambilla E."/>
            <person name="Kannan K.P."/>
            <person name="Djao O.D."/>
            <person name="Rohde M."/>
            <person name="Pukall R."/>
            <person name="Spring S."/>
            <person name="Goker M."/>
            <person name="Sikorski J."/>
            <person name="Woyke T."/>
            <person name="Bristow J."/>
            <person name="Eisen J.A."/>
            <person name="Markowitz V."/>
            <person name="Hugenholtz P."/>
            <person name="Kyrpides N.C."/>
            <person name="Klenk H.P."/>
        </authorList>
    </citation>
    <scope>NUCLEOTIDE SEQUENCE [LARGE SCALE GENOMIC DNA]</scope>
    <source>
        <strain evidence="4">ATCC 33891 / DSM 2032 / 1pr3</strain>
        <strain evidence="3">DSM 2032</strain>
    </source>
</reference>
<dbReference type="EMBL" id="CP002364">
    <property type="protein sequence ID" value="ADW16374.1"/>
    <property type="molecule type" value="Genomic_DNA"/>
</dbReference>
<organism evidence="3 4">
    <name type="scientific">Desulfobulbus propionicus (strain ATCC 33891 / DSM 2032 / VKM B-1956 / 1pr3)</name>
    <dbReference type="NCBI Taxonomy" id="577650"/>
    <lineage>
        <taxon>Bacteria</taxon>
        <taxon>Pseudomonadati</taxon>
        <taxon>Thermodesulfobacteriota</taxon>
        <taxon>Desulfobulbia</taxon>
        <taxon>Desulfobulbales</taxon>
        <taxon>Desulfobulbaceae</taxon>
        <taxon>Desulfobulbus</taxon>
    </lineage>
</organism>
<name>A0A7U4DPZ0_DESPD</name>
<sequence>MSYATYEESDSSGQPLELYRFSVGAQQWLFTSADHEVGSLAEEKYQPVYIKRGGFSKGGDARRSTMDIEINAANDVALLFRDGWLAGTVIVTIFRLHHGDSEKQLFWKGRITGCKWAGSVATLSSDSAFTLFKRAGLRRVYQVGCPHVLYSAACGINADARKVVGTVMEVIDGRLTVDGLTSFASGYFLGGMLQAGTELRMINGHEGATITMVDAIGGLVAGTEVTLWPGCRHDMNDCGGKFNNIVNYGGLPYLPTKNPFSGDALV</sequence>
<evidence type="ECO:0000259" key="1">
    <source>
        <dbReference type="Pfam" id="PF09356"/>
    </source>
</evidence>
<dbReference type="Proteomes" id="UP000006365">
    <property type="component" value="Chromosome"/>
</dbReference>
<keyword evidence="4" id="KW-1185">Reference proteome</keyword>
<dbReference type="KEGG" id="dpr:Despr_0185"/>
<evidence type="ECO:0000313" key="2">
    <source>
        <dbReference type="EMBL" id="ADW16374.1"/>
    </source>
</evidence>
<gene>
    <name evidence="2" type="ordered locus">Despr_0185</name>
    <name evidence="3" type="ordered locus">Despr_2424</name>
</gene>
<proteinExistence type="predicted"/>
<dbReference type="Pfam" id="PF09356">
    <property type="entry name" value="Phage_BR0599"/>
    <property type="match status" value="1"/>
</dbReference>
<dbReference type="KEGG" id="dpr:Despr_2424"/>
<accession>A0A7U4DPZ0</accession>